<evidence type="ECO:0000313" key="2">
    <source>
        <dbReference type="EMBL" id="CAG6451382.1"/>
    </source>
</evidence>
<name>A0A8D8A6V9_CULPI</name>
<keyword evidence="1" id="KW-0812">Transmembrane</keyword>
<keyword evidence="1" id="KW-0472">Membrane</keyword>
<dbReference type="AlphaFoldDB" id="A0A8D8A6V9"/>
<feature type="transmembrane region" description="Helical" evidence="1">
    <location>
        <begin position="13"/>
        <end position="31"/>
    </location>
</feature>
<dbReference type="EMBL" id="HBUE01018199">
    <property type="protein sequence ID" value="CAG6451382.1"/>
    <property type="molecule type" value="Transcribed_RNA"/>
</dbReference>
<organism evidence="2">
    <name type="scientific">Culex pipiens</name>
    <name type="common">House mosquito</name>
    <dbReference type="NCBI Taxonomy" id="7175"/>
    <lineage>
        <taxon>Eukaryota</taxon>
        <taxon>Metazoa</taxon>
        <taxon>Ecdysozoa</taxon>
        <taxon>Arthropoda</taxon>
        <taxon>Hexapoda</taxon>
        <taxon>Insecta</taxon>
        <taxon>Pterygota</taxon>
        <taxon>Neoptera</taxon>
        <taxon>Endopterygota</taxon>
        <taxon>Diptera</taxon>
        <taxon>Nematocera</taxon>
        <taxon>Culicoidea</taxon>
        <taxon>Culicidae</taxon>
        <taxon>Culicinae</taxon>
        <taxon>Culicini</taxon>
        <taxon>Culex</taxon>
        <taxon>Culex</taxon>
    </lineage>
</organism>
<proteinExistence type="predicted"/>
<protein>
    <submittedName>
        <fullName evidence="2">(northern house mosquito) hypothetical protein</fullName>
    </submittedName>
</protein>
<sequence length="125" mass="15161">MQSFRVKFYLHDFYVFLHVISFALFYAKFSYRFQKHSFTQHIKMNGKKGVTVLRDSFDTNKKRFFWLAKTLHKTFVNKKIDTQSHITKTEKRKQNLDGTKFSLNTVFREISRRDERKSGTKQQHN</sequence>
<keyword evidence="1" id="KW-1133">Transmembrane helix</keyword>
<evidence type="ECO:0000256" key="1">
    <source>
        <dbReference type="SAM" id="Phobius"/>
    </source>
</evidence>
<accession>A0A8D8A6V9</accession>
<reference evidence="2" key="1">
    <citation type="submission" date="2021-05" db="EMBL/GenBank/DDBJ databases">
        <authorList>
            <person name="Alioto T."/>
            <person name="Alioto T."/>
            <person name="Gomez Garrido J."/>
        </authorList>
    </citation>
    <scope>NUCLEOTIDE SEQUENCE</scope>
</reference>